<name>A0A167DBE8_9ASCO</name>
<dbReference type="Pfam" id="PF00271">
    <property type="entry name" value="Helicase_C"/>
    <property type="match status" value="1"/>
</dbReference>
<dbReference type="SMART" id="SM00490">
    <property type="entry name" value="HELICc"/>
    <property type="match status" value="1"/>
</dbReference>
<dbReference type="InterPro" id="IPR014001">
    <property type="entry name" value="Helicase_ATP-bd"/>
</dbReference>
<dbReference type="GO" id="GO:0016787">
    <property type="term" value="F:hydrolase activity"/>
    <property type="evidence" value="ECO:0007669"/>
    <property type="project" value="UniProtKB-KW"/>
</dbReference>
<evidence type="ECO:0000256" key="4">
    <source>
        <dbReference type="ARBA" id="ARBA00022806"/>
    </source>
</evidence>
<evidence type="ECO:0000256" key="6">
    <source>
        <dbReference type="ARBA" id="ARBA00047984"/>
    </source>
</evidence>
<evidence type="ECO:0000259" key="9">
    <source>
        <dbReference type="PROSITE" id="PS51194"/>
    </source>
</evidence>
<dbReference type="PROSITE" id="PS51192">
    <property type="entry name" value="HELICASE_ATP_BIND_1"/>
    <property type="match status" value="1"/>
</dbReference>
<evidence type="ECO:0000259" key="8">
    <source>
        <dbReference type="PROSITE" id="PS51192"/>
    </source>
</evidence>
<keyword evidence="11" id="KW-1185">Reference proteome</keyword>
<evidence type="ECO:0000256" key="5">
    <source>
        <dbReference type="ARBA" id="ARBA00022840"/>
    </source>
</evidence>
<dbReference type="Pfam" id="PF00270">
    <property type="entry name" value="DEAD"/>
    <property type="match status" value="1"/>
</dbReference>
<evidence type="ECO:0000256" key="2">
    <source>
        <dbReference type="ARBA" id="ARBA00022741"/>
    </source>
</evidence>
<evidence type="ECO:0000313" key="10">
    <source>
        <dbReference type="EMBL" id="ANB12713.1"/>
    </source>
</evidence>
<feature type="region of interest" description="Disordered" evidence="7">
    <location>
        <begin position="57"/>
        <end position="101"/>
    </location>
</feature>
<protein>
    <recommendedName>
        <fullName evidence="1">RNA helicase</fullName>
        <ecNumber evidence="1">3.6.4.13</ecNumber>
    </recommendedName>
</protein>
<dbReference type="InterPro" id="IPR027417">
    <property type="entry name" value="P-loop_NTPase"/>
</dbReference>
<evidence type="ECO:0000256" key="3">
    <source>
        <dbReference type="ARBA" id="ARBA00022801"/>
    </source>
</evidence>
<dbReference type="GO" id="GO:0003676">
    <property type="term" value="F:nucleic acid binding"/>
    <property type="evidence" value="ECO:0007669"/>
    <property type="project" value="InterPro"/>
</dbReference>
<dbReference type="EC" id="3.6.4.13" evidence="1"/>
<keyword evidence="3" id="KW-0378">Hydrolase</keyword>
<evidence type="ECO:0000313" key="11">
    <source>
        <dbReference type="Proteomes" id="UP000189580"/>
    </source>
</evidence>
<dbReference type="PROSITE" id="PS51194">
    <property type="entry name" value="HELICASE_CTER"/>
    <property type="match status" value="1"/>
</dbReference>
<keyword evidence="2" id="KW-0547">Nucleotide-binding</keyword>
<dbReference type="GO" id="GO:0003724">
    <property type="term" value="F:RNA helicase activity"/>
    <property type="evidence" value="ECO:0007669"/>
    <property type="project" value="UniProtKB-EC"/>
</dbReference>
<dbReference type="RefSeq" id="XP_018735190.1">
    <property type="nucleotide sequence ID" value="XM_018882953.1"/>
</dbReference>
<dbReference type="InterPro" id="IPR001650">
    <property type="entry name" value="Helicase_C-like"/>
</dbReference>
<reference evidence="10 11" key="1">
    <citation type="submission" date="2016-02" db="EMBL/GenBank/DDBJ databases">
        <title>Complete genome sequence and transcriptome regulation of the pentose utilising yeast Sugiyamaella lignohabitans.</title>
        <authorList>
            <person name="Bellasio M."/>
            <person name="Peymann A."/>
            <person name="Valli M."/>
            <person name="Sipitzky M."/>
            <person name="Graf A."/>
            <person name="Sauer M."/>
            <person name="Marx H."/>
            <person name="Mattanovich D."/>
        </authorList>
    </citation>
    <scope>NUCLEOTIDE SEQUENCE [LARGE SCALE GENOMIC DNA]</scope>
    <source>
        <strain evidence="10 11">CBS 10342</strain>
    </source>
</reference>
<dbReference type="SUPFAM" id="SSF52540">
    <property type="entry name" value="P-loop containing nucleoside triphosphate hydrolases"/>
    <property type="match status" value="1"/>
</dbReference>
<dbReference type="GO" id="GO:0005524">
    <property type="term" value="F:ATP binding"/>
    <property type="evidence" value="ECO:0007669"/>
    <property type="project" value="UniProtKB-KW"/>
</dbReference>
<feature type="domain" description="Helicase C-terminal" evidence="9">
    <location>
        <begin position="399"/>
        <end position="554"/>
    </location>
</feature>
<dbReference type="PANTHER" id="PTHR47960">
    <property type="entry name" value="DEAD-BOX ATP-DEPENDENT RNA HELICASE 50"/>
    <property type="match status" value="1"/>
</dbReference>
<feature type="domain" description="Helicase ATP-binding" evidence="8">
    <location>
        <begin position="183"/>
        <end position="368"/>
    </location>
</feature>
<dbReference type="CDD" id="cd18787">
    <property type="entry name" value="SF2_C_DEAD"/>
    <property type="match status" value="1"/>
</dbReference>
<keyword evidence="5" id="KW-0067">ATP-binding</keyword>
<keyword evidence="4" id="KW-0347">Helicase</keyword>
<sequence length="554" mass="60768">MNNVPIFRFVSPRSGLYFGTVGSSGVGAFASSLLLRGSSRSYASKIKVSRKLTLSPTVSKQSLKSEKSRSGSGSGSRSKGRSSYGSVRRGRGSQSAKLNNFLPSGSTSVTTTLGSGKFSVLYELDRKSRESHRNVLSKVDSFEALKIESSVRDSIMETVLGHLEIIKPTPIQTLAVKAIQGRRKNPLEQHTWLLAAETGSGKTLAYLAPLLSKLKVEEEEPGWELIKELPGPRAVILVPSAELIAQVDSVIKKIKSTVPLSSVACLPGVSTRYIHSRLAKGIDILICTPDKLAQLSKNSNLAKIQYLQRCKMLVIDEADSLMNDSFRDATLGSIGFMPNLLDLVFCTATIPRQFDRILREKYPDTTRLVTPKIHKLPGHIDFRVVEVFRPPYMDNKMLALKQALFAIYHDGSEDGLTKRVIVFVNRKESVSPLVTELNTSGFISIGIDGTVKPTERKQLIEDFISPAKTIEESGGQKLKVLVTTDLMARGVDTNRVRNIILYDLPLSSADLLHRAGRTGRLGARGRVLLLVNKKESQSWVKGLEKAVRKGLALA</sequence>
<dbReference type="Proteomes" id="UP000189580">
    <property type="component" value="Chromosome a"/>
</dbReference>
<dbReference type="InterPro" id="IPR011545">
    <property type="entry name" value="DEAD/DEAH_box_helicase_dom"/>
</dbReference>
<dbReference type="KEGG" id="slb:AWJ20_981"/>
<proteinExistence type="predicted"/>
<gene>
    <name evidence="10" type="primary">MRH4</name>
    <name evidence="10" type="ORF">AWJ20_981</name>
</gene>
<dbReference type="EMBL" id="CP014501">
    <property type="protein sequence ID" value="ANB12713.1"/>
    <property type="molecule type" value="Genomic_DNA"/>
</dbReference>
<evidence type="ECO:0000256" key="1">
    <source>
        <dbReference type="ARBA" id="ARBA00012552"/>
    </source>
</evidence>
<dbReference type="Gene3D" id="3.40.50.300">
    <property type="entry name" value="P-loop containing nucleotide triphosphate hydrolases"/>
    <property type="match status" value="2"/>
</dbReference>
<dbReference type="AlphaFoldDB" id="A0A167DBE8"/>
<dbReference type="GeneID" id="30038073"/>
<dbReference type="SMART" id="SM00487">
    <property type="entry name" value="DEXDc"/>
    <property type="match status" value="1"/>
</dbReference>
<organism evidence="10 11">
    <name type="scientific">Sugiyamaella lignohabitans</name>
    <dbReference type="NCBI Taxonomy" id="796027"/>
    <lineage>
        <taxon>Eukaryota</taxon>
        <taxon>Fungi</taxon>
        <taxon>Dikarya</taxon>
        <taxon>Ascomycota</taxon>
        <taxon>Saccharomycotina</taxon>
        <taxon>Dipodascomycetes</taxon>
        <taxon>Dipodascales</taxon>
        <taxon>Trichomonascaceae</taxon>
        <taxon>Sugiyamaella</taxon>
    </lineage>
</organism>
<feature type="compositionally biased region" description="Low complexity" evidence="7">
    <location>
        <begin position="75"/>
        <end position="95"/>
    </location>
</feature>
<comment type="catalytic activity">
    <reaction evidence="6">
        <text>ATP + H2O = ADP + phosphate + H(+)</text>
        <dbReference type="Rhea" id="RHEA:13065"/>
        <dbReference type="ChEBI" id="CHEBI:15377"/>
        <dbReference type="ChEBI" id="CHEBI:15378"/>
        <dbReference type="ChEBI" id="CHEBI:30616"/>
        <dbReference type="ChEBI" id="CHEBI:43474"/>
        <dbReference type="ChEBI" id="CHEBI:456216"/>
        <dbReference type="EC" id="3.6.4.13"/>
    </reaction>
</comment>
<dbReference type="OrthoDB" id="10256233at2759"/>
<evidence type="ECO:0000256" key="7">
    <source>
        <dbReference type="SAM" id="MobiDB-lite"/>
    </source>
</evidence>
<accession>A0A167DBE8</accession>